<evidence type="ECO:0008006" key="3">
    <source>
        <dbReference type="Google" id="ProtNLM"/>
    </source>
</evidence>
<name>A0ABP7DEY7_9MICC</name>
<evidence type="ECO:0000313" key="2">
    <source>
        <dbReference type="Proteomes" id="UP001500752"/>
    </source>
</evidence>
<organism evidence="1 2">
    <name type="scientific">Arthrobacter ginkgonis</name>
    <dbReference type="NCBI Taxonomy" id="1630594"/>
    <lineage>
        <taxon>Bacteria</taxon>
        <taxon>Bacillati</taxon>
        <taxon>Actinomycetota</taxon>
        <taxon>Actinomycetes</taxon>
        <taxon>Micrococcales</taxon>
        <taxon>Micrococcaceae</taxon>
        <taxon>Arthrobacter</taxon>
    </lineage>
</organism>
<dbReference type="SUPFAM" id="SSF53092">
    <property type="entry name" value="Creatinase/prolidase N-terminal domain"/>
    <property type="match status" value="1"/>
</dbReference>
<reference evidence="2" key="1">
    <citation type="journal article" date="2019" name="Int. J. Syst. Evol. Microbiol.">
        <title>The Global Catalogue of Microorganisms (GCM) 10K type strain sequencing project: providing services to taxonomists for standard genome sequencing and annotation.</title>
        <authorList>
            <consortium name="The Broad Institute Genomics Platform"/>
            <consortium name="The Broad Institute Genome Sequencing Center for Infectious Disease"/>
            <person name="Wu L."/>
            <person name="Ma J."/>
        </authorList>
    </citation>
    <scope>NUCLEOTIDE SEQUENCE [LARGE SCALE GENOMIC DNA]</scope>
    <source>
        <strain evidence="2">JCM 30742</strain>
    </source>
</reference>
<accession>A0ABP7DEY7</accession>
<dbReference type="Proteomes" id="UP001500752">
    <property type="component" value="Unassembled WGS sequence"/>
</dbReference>
<sequence>MRLISNPQYIRDNYGFDPFANLLIPNIRMDSPLMATPVVAATDAGEYVLSRQQELGSLLSQGVPMDRIRLFEGYVTLDPALKSTRSAKSFAAAVEELARPGEAVAVDGGFPYSRYLALKDAGLDVRIEEHGTTAAVVAYRLDTGAVLRDFRAIRARGIGAARALVESLPQLDGIQDEFTDAVDSRYSLLEKIAAENGVAAVLSSARPNFSELTGFAAREGLHALWVGGTGELYVIGPATDYSIPGVPTGTYSSLSAAIRSLAGDGATGIEEHRLGAATADALHGAGVELAPLSLELGKWRDLRDHEDLPFQLIAARASTYCISGALKHAEETIAERGYITENEAHAKYRELIHAFRAEHGIPFALEPFFVNLHAADRSLYPGPPTDFRITAGSGSVKLDAGLKVTHNGVVLATSDMARSLVTTDEAREGYEFFLKVVREDIIGALHAGKDCEVVHREAVEAVLAHRQRLIELNLLAEETDFAAEYGKRNVGHLMGKQESFGLEFKPGHPFALPARSLGAAEIQWSFGNYSIGAEDMWYIGADRVYNTTI</sequence>
<dbReference type="EMBL" id="BAABEO010000035">
    <property type="protein sequence ID" value="GAA3703577.1"/>
    <property type="molecule type" value="Genomic_DNA"/>
</dbReference>
<dbReference type="InterPro" id="IPR036005">
    <property type="entry name" value="Creatinase/aminopeptidase-like"/>
</dbReference>
<dbReference type="SUPFAM" id="SSF55920">
    <property type="entry name" value="Creatinase/aminopeptidase"/>
    <property type="match status" value="1"/>
</dbReference>
<keyword evidence="2" id="KW-1185">Reference proteome</keyword>
<dbReference type="InterPro" id="IPR029149">
    <property type="entry name" value="Creatin/AminoP/Spt16_N"/>
</dbReference>
<evidence type="ECO:0000313" key="1">
    <source>
        <dbReference type="EMBL" id="GAA3703577.1"/>
    </source>
</evidence>
<dbReference type="RefSeq" id="WP_345154490.1">
    <property type="nucleotide sequence ID" value="NZ_BAABEO010000035.1"/>
</dbReference>
<comment type="caution">
    <text evidence="1">The sequence shown here is derived from an EMBL/GenBank/DDBJ whole genome shotgun (WGS) entry which is preliminary data.</text>
</comment>
<protein>
    <recommendedName>
        <fullName evidence="3">Xaa-Pro aminopeptidase</fullName>
    </recommendedName>
</protein>
<gene>
    <name evidence="1" type="ORF">GCM10023081_44920</name>
</gene>
<dbReference type="Gene3D" id="3.90.230.10">
    <property type="entry name" value="Creatinase/methionine aminopeptidase superfamily"/>
    <property type="match status" value="1"/>
</dbReference>
<proteinExistence type="predicted"/>